<dbReference type="GO" id="GO:0016301">
    <property type="term" value="F:kinase activity"/>
    <property type="evidence" value="ECO:0007669"/>
    <property type="project" value="UniProtKB-KW"/>
</dbReference>
<reference evidence="8" key="3">
    <citation type="submission" date="2022-06" db="UniProtKB">
        <authorList>
            <consortium name="EnsemblMetazoa"/>
        </authorList>
    </citation>
    <scope>IDENTIFICATION</scope>
</reference>
<protein>
    <submittedName>
        <fullName evidence="7">p21-activated protein kinase-interacting protein 1-like</fullName>
    </submittedName>
</protein>
<feature type="repeat" description="WD" evidence="5">
    <location>
        <begin position="127"/>
        <end position="168"/>
    </location>
</feature>
<proteinExistence type="predicted"/>
<evidence type="ECO:0000313" key="8">
    <source>
        <dbReference type="EnsemblMetazoa" id="KAF7487847.1"/>
    </source>
</evidence>
<dbReference type="Proteomes" id="UP000070412">
    <property type="component" value="Unassembled WGS sequence"/>
</dbReference>
<evidence type="ECO:0000256" key="5">
    <source>
        <dbReference type="PROSITE-ProRule" id="PRU00221"/>
    </source>
</evidence>
<evidence type="ECO:0000256" key="6">
    <source>
        <dbReference type="SAM" id="MobiDB-lite"/>
    </source>
</evidence>
<feature type="region of interest" description="Disordered" evidence="6">
    <location>
        <begin position="379"/>
        <end position="399"/>
    </location>
</feature>
<dbReference type="EnsemblMetazoa" id="SSS_6300s_mrna">
    <property type="protein sequence ID" value="KAF7487847.1"/>
    <property type="gene ID" value="SSS_6300"/>
</dbReference>
<dbReference type="AlphaFoldDB" id="A0A834R089"/>
<keyword evidence="2 5" id="KW-0853">WD repeat</keyword>
<feature type="compositionally biased region" description="Low complexity" evidence="6">
    <location>
        <begin position="379"/>
        <end position="392"/>
    </location>
</feature>
<dbReference type="InterPro" id="IPR051959">
    <property type="entry name" value="PAK1-Kinase_Regulator"/>
</dbReference>
<organism evidence="7">
    <name type="scientific">Sarcoptes scabiei</name>
    <name type="common">Itch mite</name>
    <name type="synonym">Acarus scabiei</name>
    <dbReference type="NCBI Taxonomy" id="52283"/>
    <lineage>
        <taxon>Eukaryota</taxon>
        <taxon>Metazoa</taxon>
        <taxon>Ecdysozoa</taxon>
        <taxon>Arthropoda</taxon>
        <taxon>Chelicerata</taxon>
        <taxon>Arachnida</taxon>
        <taxon>Acari</taxon>
        <taxon>Acariformes</taxon>
        <taxon>Sarcoptiformes</taxon>
        <taxon>Astigmata</taxon>
        <taxon>Psoroptidia</taxon>
        <taxon>Sarcoptoidea</taxon>
        <taxon>Sarcoptidae</taxon>
        <taxon>Sarcoptinae</taxon>
        <taxon>Sarcoptes</taxon>
    </lineage>
</organism>
<evidence type="ECO:0000313" key="9">
    <source>
        <dbReference type="Proteomes" id="UP000070412"/>
    </source>
</evidence>
<evidence type="ECO:0000256" key="3">
    <source>
        <dbReference type="ARBA" id="ARBA00022737"/>
    </source>
</evidence>
<dbReference type="PROSITE" id="PS00678">
    <property type="entry name" value="WD_REPEATS_1"/>
    <property type="match status" value="1"/>
</dbReference>
<dbReference type="PRINTS" id="PR00320">
    <property type="entry name" value="GPROTEINBRPT"/>
</dbReference>
<dbReference type="InterPro" id="IPR020472">
    <property type="entry name" value="WD40_PAC1"/>
</dbReference>
<feature type="compositionally biased region" description="Basic residues" evidence="6">
    <location>
        <begin position="419"/>
        <end position="434"/>
    </location>
</feature>
<keyword evidence="7" id="KW-0418">Kinase</keyword>
<keyword evidence="9" id="KW-1185">Reference proteome</keyword>
<dbReference type="Pfam" id="PF00400">
    <property type="entry name" value="WD40"/>
    <property type="match status" value="2"/>
</dbReference>
<dbReference type="InterPro" id="IPR001680">
    <property type="entry name" value="WD40_rpt"/>
</dbReference>
<reference evidence="7" key="2">
    <citation type="submission" date="2020-01" db="EMBL/GenBank/DDBJ databases">
        <authorList>
            <person name="Korhonen P.K.K."/>
            <person name="Guangxu M.G."/>
            <person name="Wang T.W."/>
            <person name="Stroehlein A.J.S."/>
            <person name="Young N.D."/>
            <person name="Ang C.-S.A."/>
            <person name="Fernando D.W.F."/>
            <person name="Lu H.L."/>
            <person name="Taylor S.T."/>
            <person name="Ehtesham M.E.M."/>
            <person name="Najaraj S.H.N."/>
            <person name="Harsha G.H.G."/>
            <person name="Madugundu A.M."/>
            <person name="Renuse S.R."/>
            <person name="Holt D.H."/>
            <person name="Pandey A.P."/>
            <person name="Papenfuss A.P."/>
            <person name="Gasser R.B.G."/>
            <person name="Fischer K.F."/>
        </authorList>
    </citation>
    <scope>NUCLEOTIDE SEQUENCE</scope>
    <source>
        <strain evidence="7">SSS_KF_BRIS2020</strain>
    </source>
</reference>
<evidence type="ECO:0000256" key="2">
    <source>
        <dbReference type="ARBA" id="ARBA00022574"/>
    </source>
</evidence>
<gene>
    <name evidence="7" type="ORF">SSS_6300</name>
</gene>
<dbReference type="EMBL" id="WVUK01000066">
    <property type="protein sequence ID" value="KAF7487847.1"/>
    <property type="molecule type" value="Genomic_DNA"/>
</dbReference>
<dbReference type="PROSITE" id="PS50294">
    <property type="entry name" value="WD_REPEATS_REGION"/>
    <property type="match status" value="2"/>
</dbReference>
<dbReference type="InterPro" id="IPR019775">
    <property type="entry name" value="WD40_repeat_CS"/>
</dbReference>
<feature type="compositionally biased region" description="Basic residues" evidence="6">
    <location>
        <begin position="442"/>
        <end position="455"/>
    </location>
</feature>
<dbReference type="PROSITE" id="PS50082">
    <property type="entry name" value="WD_REPEATS_2"/>
    <property type="match status" value="2"/>
</dbReference>
<dbReference type="SMART" id="SM00320">
    <property type="entry name" value="WD40"/>
    <property type="match status" value="5"/>
</dbReference>
<dbReference type="PANTHER" id="PTHR44675">
    <property type="entry name" value="PAK1 INTERACTING PROTEIN 1"/>
    <property type="match status" value="1"/>
</dbReference>
<keyword evidence="7" id="KW-0808">Transferase</keyword>
<evidence type="ECO:0000313" key="7">
    <source>
        <dbReference type="EMBL" id="KAF7487847.1"/>
    </source>
</evidence>
<reference evidence="9" key="1">
    <citation type="journal article" date="2020" name="PLoS Negl. Trop. Dis.">
        <title>High-quality nuclear genome for Sarcoptes scabiei-A critical resource for a neglected parasite.</title>
        <authorList>
            <person name="Korhonen P.K."/>
            <person name="Gasser R.B."/>
            <person name="Ma G."/>
            <person name="Wang T."/>
            <person name="Stroehlein A.J."/>
            <person name="Young N.D."/>
            <person name="Ang C.S."/>
            <person name="Fernando D.D."/>
            <person name="Lu H.C."/>
            <person name="Taylor S."/>
            <person name="Reynolds S.L."/>
            <person name="Mofiz E."/>
            <person name="Najaraj S.H."/>
            <person name="Gowda H."/>
            <person name="Madugundu A."/>
            <person name="Renuse S."/>
            <person name="Holt D."/>
            <person name="Pandey A."/>
            <person name="Papenfuss A.T."/>
            <person name="Fischer K."/>
        </authorList>
    </citation>
    <scope>NUCLEOTIDE SEQUENCE [LARGE SCALE GENOMIC DNA]</scope>
</reference>
<dbReference type="OrthoDB" id="308449at2759"/>
<feature type="repeat" description="WD" evidence="5">
    <location>
        <begin position="86"/>
        <end position="117"/>
    </location>
</feature>
<name>A0A834R089_SARSC</name>
<dbReference type="InterPro" id="IPR036322">
    <property type="entry name" value="WD40_repeat_dom_sf"/>
</dbReference>
<comment type="function">
    <text evidence="4">Negatively regulates the PAK1 kinase. PAK1 is a member of the PAK kinase family, which has been shown to play a positive role in the regulation of signaling pathways involving MAPK8 and RELA. PAK1 exists as an inactive homodimer, which is activated by binding of small GTPases such as CDC42 to an N-terminal regulatory domain. PAK1IP1 also binds to the N-terminus of PAK1, and inhibits the specific activation of PAK1 by CDC42. May be involved in ribosomal large subunit assembly.</text>
</comment>
<keyword evidence="3" id="KW-0677">Repeat</keyword>
<evidence type="ECO:0000256" key="1">
    <source>
        <dbReference type="ARBA" id="ARBA00022517"/>
    </source>
</evidence>
<evidence type="ECO:0000256" key="4">
    <source>
        <dbReference type="ARBA" id="ARBA00045213"/>
    </source>
</evidence>
<sequence>MEIIIGTYEEFLVGYRLVSKSEDSPGFDSEDVSKRKKLFLKQSFSNHAHSGSIRTIASSNKFIASGASDEIINLINIKHRVEKGTLSAHNGTITDLKFFRSSYLFSASDDGKICVWDTHKWQCQKILHGHKGSIKSIDLHSSGKILLSLSSDKTLRAWNLIKGRCAYIINIKDVANQVLWSPTNHYFAIVFNDHIDVYDIGNGSIVHSIVKNQLNYSKRLGKLLFIDDNHLIISGDEQELIIYRIDISEVINRFNAHENRVKDIELIDLETIKDDSLYLEQFSKSTKFLVTISSDKLIKIWSIDCDNLKTPPILIAEIDVDCRPTCMTVWTNNQNLQLNGGIDIPELKLSDEELETCRAKLKSKRIEKQNQIATIQNTVNSDTNTSNDSNSNEFLESNQKDDDDELIIKSMRSESKILKSKSRLKGKKLPRRHKILNDKKNYLKKISTKRLKNKK</sequence>
<dbReference type="InterPro" id="IPR015943">
    <property type="entry name" value="WD40/YVTN_repeat-like_dom_sf"/>
</dbReference>
<feature type="region of interest" description="Disordered" evidence="6">
    <location>
        <begin position="419"/>
        <end position="455"/>
    </location>
</feature>
<dbReference type="PANTHER" id="PTHR44675:SF1">
    <property type="entry name" value="P21-ACTIVATED PROTEIN KINASE-INTERACTING PROTEIN 1"/>
    <property type="match status" value="1"/>
</dbReference>
<dbReference type="SUPFAM" id="SSF50978">
    <property type="entry name" value="WD40 repeat-like"/>
    <property type="match status" value="1"/>
</dbReference>
<accession>A0A834R089</accession>
<dbReference type="GO" id="GO:0042254">
    <property type="term" value="P:ribosome biogenesis"/>
    <property type="evidence" value="ECO:0007669"/>
    <property type="project" value="UniProtKB-KW"/>
</dbReference>
<keyword evidence="1" id="KW-0690">Ribosome biogenesis</keyword>
<dbReference type="Gene3D" id="2.130.10.10">
    <property type="entry name" value="YVTN repeat-like/Quinoprotein amine dehydrogenase"/>
    <property type="match status" value="2"/>
</dbReference>